<evidence type="ECO:0000313" key="2">
    <source>
        <dbReference type="EMBL" id="KAK7488623.1"/>
    </source>
</evidence>
<name>A0ABD0KNZ7_9CAEN</name>
<keyword evidence="3" id="KW-1185">Reference proteome</keyword>
<evidence type="ECO:0000256" key="1">
    <source>
        <dbReference type="SAM" id="MobiDB-lite"/>
    </source>
</evidence>
<dbReference type="AlphaFoldDB" id="A0ABD0KNZ7"/>
<comment type="caution">
    <text evidence="2">The sequence shown here is derived from an EMBL/GenBank/DDBJ whole genome shotgun (WGS) entry which is preliminary data.</text>
</comment>
<gene>
    <name evidence="2" type="ORF">BaRGS_00020076</name>
</gene>
<evidence type="ECO:0008006" key="4">
    <source>
        <dbReference type="Google" id="ProtNLM"/>
    </source>
</evidence>
<proteinExistence type="predicted"/>
<feature type="region of interest" description="Disordered" evidence="1">
    <location>
        <begin position="1"/>
        <end position="21"/>
    </location>
</feature>
<accession>A0ABD0KNZ7</accession>
<evidence type="ECO:0000313" key="3">
    <source>
        <dbReference type="Proteomes" id="UP001519460"/>
    </source>
</evidence>
<protein>
    <recommendedName>
        <fullName evidence="4">Profilin</fullName>
    </recommendedName>
</protein>
<organism evidence="2 3">
    <name type="scientific">Batillaria attramentaria</name>
    <dbReference type="NCBI Taxonomy" id="370345"/>
    <lineage>
        <taxon>Eukaryota</taxon>
        <taxon>Metazoa</taxon>
        <taxon>Spiralia</taxon>
        <taxon>Lophotrochozoa</taxon>
        <taxon>Mollusca</taxon>
        <taxon>Gastropoda</taxon>
        <taxon>Caenogastropoda</taxon>
        <taxon>Sorbeoconcha</taxon>
        <taxon>Cerithioidea</taxon>
        <taxon>Batillariidae</taxon>
        <taxon>Batillaria</taxon>
    </lineage>
</organism>
<sequence>MRRFQSAARQDTGGEATLPTVVNQESAKARGWYESNAAMRADDKTEVFTGRRWMCELNGRTFGQRLMSSGVSTGRSELSVRPGGDKLNREFRNVVYVFNSVRRTAGSVVLVVAATMQAPEIASTEKHLTEVIANVSWSAQ</sequence>
<reference evidence="2 3" key="1">
    <citation type="journal article" date="2023" name="Sci. Data">
        <title>Genome assembly of the Korean intertidal mud-creeper Batillaria attramentaria.</title>
        <authorList>
            <person name="Patra A.K."/>
            <person name="Ho P.T."/>
            <person name="Jun S."/>
            <person name="Lee S.J."/>
            <person name="Kim Y."/>
            <person name="Won Y.J."/>
        </authorList>
    </citation>
    <scope>NUCLEOTIDE SEQUENCE [LARGE SCALE GENOMIC DNA]</scope>
    <source>
        <strain evidence="2">Wonlab-2016</strain>
    </source>
</reference>
<dbReference type="EMBL" id="JACVVK020000148">
    <property type="protein sequence ID" value="KAK7488623.1"/>
    <property type="molecule type" value="Genomic_DNA"/>
</dbReference>
<dbReference type="Proteomes" id="UP001519460">
    <property type="component" value="Unassembled WGS sequence"/>
</dbReference>